<evidence type="ECO:0000313" key="1">
    <source>
        <dbReference type="EMBL" id="KAI3784162.1"/>
    </source>
</evidence>
<gene>
    <name evidence="1" type="ORF">L1987_43256</name>
</gene>
<evidence type="ECO:0000313" key="2">
    <source>
        <dbReference type="Proteomes" id="UP001056120"/>
    </source>
</evidence>
<dbReference type="Proteomes" id="UP001056120">
    <property type="component" value="Linkage Group LG14"/>
</dbReference>
<keyword evidence="2" id="KW-1185">Reference proteome</keyword>
<comment type="caution">
    <text evidence="1">The sequence shown here is derived from an EMBL/GenBank/DDBJ whole genome shotgun (WGS) entry which is preliminary data.</text>
</comment>
<accession>A0ACB9GL44</accession>
<sequence length="155" mass="18277">MYNEMSCGAELQLETKPNGLLHFLNCIWILDRDNLHTFVMNEAHKTHYSVHPDADKMYKDLRTQYWWPGIKKDIAPYVSKCLTCLKVKAEHQRPSGLLEQPEIPVWKWECISMDFISKLPHTSRGHDSIWVIIDRLTKSAYFLPMREGYRVEKLA</sequence>
<protein>
    <submittedName>
        <fullName evidence="1">Uncharacterized protein</fullName>
    </submittedName>
</protein>
<reference evidence="2" key="1">
    <citation type="journal article" date="2022" name="Mol. Ecol. Resour.">
        <title>The genomes of chicory, endive, great burdock and yacon provide insights into Asteraceae palaeo-polyploidization history and plant inulin production.</title>
        <authorList>
            <person name="Fan W."/>
            <person name="Wang S."/>
            <person name="Wang H."/>
            <person name="Wang A."/>
            <person name="Jiang F."/>
            <person name="Liu H."/>
            <person name="Zhao H."/>
            <person name="Xu D."/>
            <person name="Zhang Y."/>
        </authorList>
    </citation>
    <scope>NUCLEOTIDE SEQUENCE [LARGE SCALE GENOMIC DNA]</scope>
    <source>
        <strain evidence="2">cv. Yunnan</strain>
    </source>
</reference>
<name>A0ACB9GL44_9ASTR</name>
<dbReference type="EMBL" id="CM042031">
    <property type="protein sequence ID" value="KAI3784162.1"/>
    <property type="molecule type" value="Genomic_DNA"/>
</dbReference>
<organism evidence="1 2">
    <name type="scientific">Smallanthus sonchifolius</name>
    <dbReference type="NCBI Taxonomy" id="185202"/>
    <lineage>
        <taxon>Eukaryota</taxon>
        <taxon>Viridiplantae</taxon>
        <taxon>Streptophyta</taxon>
        <taxon>Embryophyta</taxon>
        <taxon>Tracheophyta</taxon>
        <taxon>Spermatophyta</taxon>
        <taxon>Magnoliopsida</taxon>
        <taxon>eudicotyledons</taxon>
        <taxon>Gunneridae</taxon>
        <taxon>Pentapetalae</taxon>
        <taxon>asterids</taxon>
        <taxon>campanulids</taxon>
        <taxon>Asterales</taxon>
        <taxon>Asteraceae</taxon>
        <taxon>Asteroideae</taxon>
        <taxon>Heliantheae alliance</taxon>
        <taxon>Millerieae</taxon>
        <taxon>Smallanthus</taxon>
    </lineage>
</organism>
<reference evidence="1 2" key="2">
    <citation type="journal article" date="2022" name="Mol. Ecol. Resour.">
        <title>The genomes of chicory, endive, great burdock and yacon provide insights into Asteraceae paleo-polyploidization history and plant inulin production.</title>
        <authorList>
            <person name="Fan W."/>
            <person name="Wang S."/>
            <person name="Wang H."/>
            <person name="Wang A."/>
            <person name="Jiang F."/>
            <person name="Liu H."/>
            <person name="Zhao H."/>
            <person name="Xu D."/>
            <person name="Zhang Y."/>
        </authorList>
    </citation>
    <scope>NUCLEOTIDE SEQUENCE [LARGE SCALE GENOMIC DNA]</scope>
    <source>
        <strain evidence="2">cv. Yunnan</strain>
        <tissue evidence="1">Leaves</tissue>
    </source>
</reference>
<proteinExistence type="predicted"/>